<feature type="compositionally biased region" description="Polar residues" evidence="2">
    <location>
        <begin position="83"/>
        <end position="92"/>
    </location>
</feature>
<dbReference type="GeneID" id="30201886"/>
<keyword evidence="1" id="KW-0175">Coiled coil</keyword>
<evidence type="ECO:0000256" key="2">
    <source>
        <dbReference type="SAM" id="MobiDB-lite"/>
    </source>
</evidence>
<feature type="coiled-coil region" evidence="1">
    <location>
        <begin position="388"/>
        <end position="422"/>
    </location>
</feature>
<organism evidence="3 4">
    <name type="scientific">Wickerhamomyces anomalus (strain ATCC 58044 / CBS 1984 / NCYC 433 / NRRL Y-366-8)</name>
    <name type="common">Yeast</name>
    <name type="synonym">Hansenula anomala</name>
    <dbReference type="NCBI Taxonomy" id="683960"/>
    <lineage>
        <taxon>Eukaryota</taxon>
        <taxon>Fungi</taxon>
        <taxon>Dikarya</taxon>
        <taxon>Ascomycota</taxon>
        <taxon>Saccharomycotina</taxon>
        <taxon>Saccharomycetes</taxon>
        <taxon>Phaffomycetales</taxon>
        <taxon>Wickerhamomycetaceae</taxon>
        <taxon>Wickerhamomyces</taxon>
    </lineage>
</organism>
<feature type="compositionally biased region" description="Polar residues" evidence="2">
    <location>
        <begin position="24"/>
        <end position="40"/>
    </location>
</feature>
<protein>
    <submittedName>
        <fullName evidence="3">Uncharacterized protein</fullName>
    </submittedName>
</protein>
<dbReference type="RefSeq" id="XP_019040526.1">
    <property type="nucleotide sequence ID" value="XM_019184640.1"/>
</dbReference>
<gene>
    <name evidence="3" type="ORF">WICANDRAFT_77953</name>
</gene>
<dbReference type="EMBL" id="KV454209">
    <property type="protein sequence ID" value="ODQ61319.1"/>
    <property type="molecule type" value="Genomic_DNA"/>
</dbReference>
<reference evidence="3 4" key="1">
    <citation type="journal article" date="2016" name="Proc. Natl. Acad. Sci. U.S.A.">
        <title>Comparative genomics of biotechnologically important yeasts.</title>
        <authorList>
            <person name="Riley R."/>
            <person name="Haridas S."/>
            <person name="Wolfe K.H."/>
            <person name="Lopes M.R."/>
            <person name="Hittinger C.T."/>
            <person name="Goeker M."/>
            <person name="Salamov A.A."/>
            <person name="Wisecaver J.H."/>
            <person name="Long T.M."/>
            <person name="Calvey C.H."/>
            <person name="Aerts A.L."/>
            <person name="Barry K.W."/>
            <person name="Choi C."/>
            <person name="Clum A."/>
            <person name="Coughlan A.Y."/>
            <person name="Deshpande S."/>
            <person name="Douglass A.P."/>
            <person name="Hanson S.J."/>
            <person name="Klenk H.-P."/>
            <person name="LaButti K.M."/>
            <person name="Lapidus A."/>
            <person name="Lindquist E.A."/>
            <person name="Lipzen A.M."/>
            <person name="Meier-Kolthoff J.P."/>
            <person name="Ohm R.A."/>
            <person name="Otillar R.P."/>
            <person name="Pangilinan J.L."/>
            <person name="Peng Y."/>
            <person name="Rokas A."/>
            <person name="Rosa C.A."/>
            <person name="Scheuner C."/>
            <person name="Sibirny A.A."/>
            <person name="Slot J.C."/>
            <person name="Stielow J.B."/>
            <person name="Sun H."/>
            <person name="Kurtzman C.P."/>
            <person name="Blackwell M."/>
            <person name="Grigoriev I.V."/>
            <person name="Jeffries T.W."/>
        </authorList>
    </citation>
    <scope>NUCLEOTIDE SEQUENCE [LARGE SCALE GENOMIC DNA]</scope>
    <source>
        <strain evidence="4">ATCC 58044 / CBS 1984 / NCYC 433 / NRRL Y-366-8</strain>
    </source>
</reference>
<dbReference type="AlphaFoldDB" id="A0A1E3P7C0"/>
<sequence>MSPNNQSEQHPPESVVYRFKVNEQLPNYSQPQGAASTDSPSPVLYATPEASSNHAQANGTPTLDGPQASVTPFEAHSAARDPSASSGSNQGATFKYISSNELSERSSTSSAHKPKSRIAADSSKPSHSLSLEEAKAMFETADKTTRFQHPTDPKEKKREDILLMKSILNYKPFSDGVNKYETLRDVTIDLIRSYHRRLSMKKVRSYTRKLMDELTIRQENSKNIPDGIDVLSDLEREFFDYLKERNYHQKSIDSTSGTNQLKEKTTNHKNTTFQDPHMQEHLQLMARQAVHKRAAEDFIEHERHFNGPPIPPPPPPPGIPQIIPSDMAPKRIRMVEPTSDDVLRGIAESLRALNETIIMNSNTNTNLIQKVTEALLTRDGSRRDENTRTESVNESESINKRLEKLEDNIDNIRNDLSGISSSLSMMNDFIKSKLDL</sequence>
<dbReference type="Proteomes" id="UP000094112">
    <property type="component" value="Unassembled WGS sequence"/>
</dbReference>
<evidence type="ECO:0000256" key="1">
    <source>
        <dbReference type="SAM" id="Coils"/>
    </source>
</evidence>
<feature type="region of interest" description="Disordered" evidence="2">
    <location>
        <begin position="1"/>
        <end position="130"/>
    </location>
</feature>
<feature type="compositionally biased region" description="Polar residues" evidence="2">
    <location>
        <begin position="49"/>
        <end position="61"/>
    </location>
</feature>
<evidence type="ECO:0000313" key="4">
    <source>
        <dbReference type="Proteomes" id="UP000094112"/>
    </source>
</evidence>
<name>A0A1E3P7C0_WICAA</name>
<feature type="region of interest" description="Disordered" evidence="2">
    <location>
        <begin position="250"/>
        <end position="275"/>
    </location>
</feature>
<keyword evidence="4" id="KW-1185">Reference proteome</keyword>
<proteinExistence type="predicted"/>
<feature type="compositionally biased region" description="Low complexity" evidence="2">
    <location>
        <begin position="98"/>
        <end position="110"/>
    </location>
</feature>
<evidence type="ECO:0000313" key="3">
    <source>
        <dbReference type="EMBL" id="ODQ61319.1"/>
    </source>
</evidence>
<accession>A0A1E3P7C0</accession>